<proteinExistence type="predicted"/>
<gene>
    <name evidence="1" type="ORF">C8D87_101178</name>
</gene>
<accession>A0ABX9EJ26</accession>
<name>A0ABX9EJ26_9PSEU</name>
<keyword evidence="2" id="KW-1185">Reference proteome</keyword>
<sequence>MCTDGCPLRCRRPRPIPWFGRVANRAVLTGQATRYMWRHWRAAPVGAHAPAASDTCAAPLVVTGDLLFAFNSAIV</sequence>
<comment type="caution">
    <text evidence="1">The sequence shown here is derived from an EMBL/GenBank/DDBJ whole genome shotgun (WGS) entry which is preliminary data.</text>
</comment>
<evidence type="ECO:0000313" key="2">
    <source>
        <dbReference type="Proteomes" id="UP000248714"/>
    </source>
</evidence>
<reference evidence="1 2" key="1">
    <citation type="submission" date="2018-06" db="EMBL/GenBank/DDBJ databases">
        <title>Genomic Encyclopedia of Type Strains, Phase IV (KMG-IV): sequencing the most valuable type-strain genomes for metagenomic binning, comparative biology and taxonomic classification.</title>
        <authorList>
            <person name="Goeker M."/>
        </authorList>
    </citation>
    <scope>NUCLEOTIDE SEQUENCE [LARGE SCALE GENOMIC DNA]</scope>
    <source>
        <strain evidence="1 2">DSM 45479</strain>
    </source>
</reference>
<dbReference type="Proteomes" id="UP000248714">
    <property type="component" value="Unassembled WGS sequence"/>
</dbReference>
<organism evidence="1 2">
    <name type="scientific">Lentzea atacamensis</name>
    <dbReference type="NCBI Taxonomy" id="531938"/>
    <lineage>
        <taxon>Bacteria</taxon>
        <taxon>Bacillati</taxon>
        <taxon>Actinomycetota</taxon>
        <taxon>Actinomycetes</taxon>
        <taxon>Pseudonocardiales</taxon>
        <taxon>Pseudonocardiaceae</taxon>
        <taxon>Lentzea</taxon>
    </lineage>
</organism>
<evidence type="ECO:0000313" key="1">
    <source>
        <dbReference type="EMBL" id="RAS69878.1"/>
    </source>
</evidence>
<protein>
    <submittedName>
        <fullName evidence="1">Uncharacterized protein</fullName>
    </submittedName>
</protein>
<dbReference type="EMBL" id="QLTT01000001">
    <property type="protein sequence ID" value="RAS69878.1"/>
    <property type="molecule type" value="Genomic_DNA"/>
</dbReference>